<dbReference type="Proteomes" id="UP000199286">
    <property type="component" value="Unassembled WGS sequence"/>
</dbReference>
<proteinExistence type="predicted"/>
<gene>
    <name evidence="2" type="ORF">SAMN05444340_12334</name>
</gene>
<name>A0A1H3NF29_9RHOB</name>
<protein>
    <submittedName>
        <fullName evidence="2">Uncharacterized protein</fullName>
    </submittedName>
</protein>
<evidence type="ECO:0000313" key="3">
    <source>
        <dbReference type="Proteomes" id="UP000199286"/>
    </source>
</evidence>
<organism evidence="2 3">
    <name type="scientific">Citreimonas salinaria</name>
    <dbReference type="NCBI Taxonomy" id="321339"/>
    <lineage>
        <taxon>Bacteria</taxon>
        <taxon>Pseudomonadati</taxon>
        <taxon>Pseudomonadota</taxon>
        <taxon>Alphaproteobacteria</taxon>
        <taxon>Rhodobacterales</taxon>
        <taxon>Roseobacteraceae</taxon>
        <taxon>Citreimonas</taxon>
    </lineage>
</organism>
<keyword evidence="3" id="KW-1185">Reference proteome</keyword>
<keyword evidence="1" id="KW-0472">Membrane</keyword>
<evidence type="ECO:0000313" key="2">
    <source>
        <dbReference type="EMBL" id="SDY87374.1"/>
    </source>
</evidence>
<feature type="transmembrane region" description="Helical" evidence="1">
    <location>
        <begin position="91"/>
        <end position="113"/>
    </location>
</feature>
<feature type="transmembrane region" description="Helical" evidence="1">
    <location>
        <begin position="146"/>
        <end position="166"/>
    </location>
</feature>
<keyword evidence="1" id="KW-0812">Transmembrane</keyword>
<reference evidence="2 3" key="1">
    <citation type="submission" date="2016-10" db="EMBL/GenBank/DDBJ databases">
        <authorList>
            <person name="de Groot N.N."/>
        </authorList>
    </citation>
    <scope>NUCLEOTIDE SEQUENCE [LARGE SCALE GENOMIC DNA]</scope>
    <source>
        <strain evidence="2 3">DSM 26880</strain>
    </source>
</reference>
<dbReference type="AlphaFoldDB" id="A0A1H3NF29"/>
<dbReference type="STRING" id="321339.SAMN05444340_12334"/>
<sequence length="167" mass="18014">MSAFPALAEAIGQIEIVLVGGLVATLVLSVGMFASQGLGYSRLSLPFLMGFFVTGRRSRAAIFGLLLYTLGGWIFAFLYAWFFAMLGRAGLLLGVGTGLLHGLFLLTMIMPLLPYFHPRVASPYAGPIAQRRLQPPGFLALNYGRMTPITTLLSHAFYGAILGWVLA</sequence>
<dbReference type="RefSeq" id="WP_089885972.1">
    <property type="nucleotide sequence ID" value="NZ_FNPF01000023.1"/>
</dbReference>
<dbReference type="EMBL" id="FNPF01000023">
    <property type="protein sequence ID" value="SDY87374.1"/>
    <property type="molecule type" value="Genomic_DNA"/>
</dbReference>
<evidence type="ECO:0000256" key="1">
    <source>
        <dbReference type="SAM" id="Phobius"/>
    </source>
</evidence>
<dbReference type="OrthoDB" id="161967at2"/>
<accession>A0A1H3NF29</accession>
<feature type="transmembrane region" description="Helical" evidence="1">
    <location>
        <begin position="16"/>
        <end position="40"/>
    </location>
</feature>
<feature type="transmembrane region" description="Helical" evidence="1">
    <location>
        <begin position="60"/>
        <end position="84"/>
    </location>
</feature>
<keyword evidence="1" id="KW-1133">Transmembrane helix</keyword>